<dbReference type="GeneID" id="40833104"/>
<gene>
    <name evidence="2" type="ORF">SAMN05444921_12465</name>
</gene>
<dbReference type="AlphaFoldDB" id="A0A1H0AJH6"/>
<dbReference type="PROSITE" id="PS00383">
    <property type="entry name" value="TYR_PHOSPHATASE_1"/>
    <property type="match status" value="1"/>
</dbReference>
<dbReference type="PANTHER" id="PTHR31126:SF1">
    <property type="entry name" value="TYROSINE SPECIFIC PROTEIN PHOSPHATASES DOMAIN-CONTAINING PROTEIN"/>
    <property type="match status" value="1"/>
</dbReference>
<comment type="similarity">
    <text evidence="1">Belongs to the protein-tyrosine phosphatase family.</text>
</comment>
<proteinExistence type="inferred from homology"/>
<dbReference type="RefSeq" id="WP_093660217.1">
    <property type="nucleotide sequence ID" value="NZ_FNHI01000024.1"/>
</dbReference>
<dbReference type="GO" id="GO:0004721">
    <property type="term" value="F:phosphoprotein phosphatase activity"/>
    <property type="evidence" value="ECO:0007669"/>
    <property type="project" value="InterPro"/>
</dbReference>
<dbReference type="Gene3D" id="3.90.190.10">
    <property type="entry name" value="Protein tyrosine phosphatase superfamily"/>
    <property type="match status" value="1"/>
</dbReference>
<dbReference type="Pfam" id="PF13350">
    <property type="entry name" value="Y_phosphatase3"/>
    <property type="match status" value="1"/>
</dbReference>
<dbReference type="EMBL" id="FNHI01000024">
    <property type="protein sequence ID" value="SDN32946.1"/>
    <property type="molecule type" value="Genomic_DNA"/>
</dbReference>
<keyword evidence="3" id="KW-1185">Reference proteome</keyword>
<reference evidence="3" key="1">
    <citation type="submission" date="2016-10" db="EMBL/GenBank/DDBJ databases">
        <authorList>
            <person name="Varghese N."/>
            <person name="Submissions S."/>
        </authorList>
    </citation>
    <scope>NUCLEOTIDE SEQUENCE [LARGE SCALE GENOMIC DNA]</scope>
    <source>
        <strain evidence="3">CGMCC 4.7042</strain>
    </source>
</reference>
<dbReference type="Proteomes" id="UP000199063">
    <property type="component" value="Unassembled WGS sequence"/>
</dbReference>
<dbReference type="SUPFAM" id="SSF52799">
    <property type="entry name" value="(Phosphotyrosine protein) phosphatases II"/>
    <property type="match status" value="1"/>
</dbReference>
<evidence type="ECO:0000256" key="1">
    <source>
        <dbReference type="ARBA" id="ARBA00009580"/>
    </source>
</evidence>
<dbReference type="PANTHER" id="PTHR31126">
    <property type="entry name" value="TYROSINE-PROTEIN PHOSPHATASE"/>
    <property type="match status" value="1"/>
</dbReference>
<sequence>MPAIPATSVANLRDLGPTPLTGGRVLRPGLLLRSGQLDRMDAAADPVVAALGITTVFDFRTEGERRARPDRLPPGTRVLAADVLADFLDSGTVPAAARLKEVLGDPAAAERELGGGRAHALFADTYRAFVSTESARRGYGAFLETLAEPDAGTVLFHCTAGKDRTGWAAAVVLGLLGADEATVEAEYLSVNPAVRQAFAPLVEGFTAQGGDPEIALTVVGVTRDYLAAAQDEMARRYGSLERYVRDGLGVADGTVDRIRARLTEPAGRGW</sequence>
<protein>
    <submittedName>
        <fullName evidence="2">Protein-tyrosine phosphatase</fullName>
    </submittedName>
</protein>
<dbReference type="InterPro" id="IPR016130">
    <property type="entry name" value="Tyr_Pase_AS"/>
</dbReference>
<evidence type="ECO:0000313" key="3">
    <source>
        <dbReference type="Proteomes" id="UP000199063"/>
    </source>
</evidence>
<evidence type="ECO:0000313" key="2">
    <source>
        <dbReference type="EMBL" id="SDN32946.1"/>
    </source>
</evidence>
<dbReference type="STRING" id="1196353.SAMN05444921_12465"/>
<organism evidence="2 3">
    <name type="scientific">Streptomyces wuyuanensis</name>
    <dbReference type="NCBI Taxonomy" id="1196353"/>
    <lineage>
        <taxon>Bacteria</taxon>
        <taxon>Bacillati</taxon>
        <taxon>Actinomycetota</taxon>
        <taxon>Actinomycetes</taxon>
        <taxon>Kitasatosporales</taxon>
        <taxon>Streptomycetaceae</taxon>
        <taxon>Streptomyces</taxon>
    </lineage>
</organism>
<dbReference type="InterPro" id="IPR026893">
    <property type="entry name" value="Tyr/Ser_Pase_IphP-type"/>
</dbReference>
<dbReference type="OrthoDB" id="1188001at2"/>
<dbReference type="InterPro" id="IPR029021">
    <property type="entry name" value="Prot-tyrosine_phosphatase-like"/>
</dbReference>
<accession>A0A1H0AJH6</accession>
<name>A0A1H0AJH6_9ACTN</name>